<reference evidence="1" key="1">
    <citation type="submission" date="2020-02" db="EMBL/GenBank/DDBJ databases">
        <authorList>
            <person name="Meier V. D."/>
        </authorList>
    </citation>
    <scope>NUCLEOTIDE SEQUENCE</scope>
    <source>
        <strain evidence="1">AVDCRST_MAG85</strain>
    </source>
</reference>
<protein>
    <submittedName>
        <fullName evidence="1">Uncharacterized protein</fullName>
    </submittedName>
</protein>
<organism evidence="1">
    <name type="scientific">uncultured Solirubrobacteraceae bacterium</name>
    <dbReference type="NCBI Taxonomy" id="1162706"/>
    <lineage>
        <taxon>Bacteria</taxon>
        <taxon>Bacillati</taxon>
        <taxon>Actinomycetota</taxon>
        <taxon>Thermoleophilia</taxon>
        <taxon>Solirubrobacterales</taxon>
        <taxon>Solirubrobacteraceae</taxon>
        <taxon>environmental samples</taxon>
    </lineage>
</organism>
<dbReference type="AlphaFoldDB" id="A0A6J4TTZ9"/>
<proteinExistence type="predicted"/>
<accession>A0A6J4TTZ9</accession>
<name>A0A6J4TTZ9_9ACTN</name>
<gene>
    <name evidence="1" type="ORF">AVDCRST_MAG85-3662</name>
</gene>
<sequence>MARPNLKIVERKTNPDHKTAAGAVEEIKSSSNEDRDDLLTDLLCHIYGSLSSQNG</sequence>
<dbReference type="EMBL" id="CADCVT010000409">
    <property type="protein sequence ID" value="CAA9530852.1"/>
    <property type="molecule type" value="Genomic_DNA"/>
</dbReference>
<evidence type="ECO:0000313" key="1">
    <source>
        <dbReference type="EMBL" id="CAA9530852.1"/>
    </source>
</evidence>